<feature type="domain" description="ABC transporter" evidence="9">
    <location>
        <begin position="437"/>
        <end position="669"/>
    </location>
</feature>
<dbReference type="SUPFAM" id="SSF90123">
    <property type="entry name" value="ABC transporter transmembrane region"/>
    <property type="match status" value="1"/>
</dbReference>
<comment type="subcellular location">
    <subcellularLocation>
        <location evidence="1">Cell membrane</location>
        <topology evidence="1">Multi-pass membrane protein</topology>
    </subcellularLocation>
</comment>
<feature type="transmembrane region" description="Helical" evidence="8">
    <location>
        <begin position="262"/>
        <end position="282"/>
    </location>
</feature>
<feature type="transmembrane region" description="Helical" evidence="8">
    <location>
        <begin position="158"/>
        <end position="182"/>
    </location>
</feature>
<evidence type="ECO:0000259" key="9">
    <source>
        <dbReference type="PROSITE" id="PS50893"/>
    </source>
</evidence>
<dbReference type="Gene3D" id="3.40.50.300">
    <property type="entry name" value="P-loop containing nucleotide triphosphate hydrolases"/>
    <property type="match status" value="1"/>
</dbReference>
<dbReference type="EMBL" id="DTHG01000008">
    <property type="protein sequence ID" value="HGW91066.1"/>
    <property type="molecule type" value="Genomic_DNA"/>
</dbReference>
<comment type="caution">
    <text evidence="11">The sequence shown here is derived from an EMBL/GenBank/DDBJ whole genome shotgun (WGS) entry which is preliminary data.</text>
</comment>
<dbReference type="Gene3D" id="1.20.1560.10">
    <property type="entry name" value="ABC transporter type 1, transmembrane domain"/>
    <property type="match status" value="1"/>
</dbReference>
<feature type="transmembrane region" description="Helical" evidence="8">
    <location>
        <begin position="294"/>
        <end position="316"/>
    </location>
</feature>
<dbReference type="Pfam" id="PF00664">
    <property type="entry name" value="ABC_membrane"/>
    <property type="match status" value="1"/>
</dbReference>
<evidence type="ECO:0000256" key="1">
    <source>
        <dbReference type="ARBA" id="ARBA00004651"/>
    </source>
</evidence>
<sequence length="673" mass="78192">MMHDVPVEKYERKVSNTEIYKWISKYLKPYTLHIILNFFLLLLITIFELAYPYFLKIGIDRYIMPNVKEVYSDYSKGTFTAEGRKFIKIEGISQRIVEAEVKRNAFSKENFYLVSNKIEKPEGVKIIQGDEFYLISQNDFSKLPVKERFRLRMSEVRMIRTLSIIFILITILNVSITFIQAFHLQKIGQLVSLKMREDVISKFLRMSISYFEKNPLGRLVTRATNDVNAINEMFTSVLVYLFKDFLLIIGILGFMMKMSLRLFLIVLIILPLIIIITYLFRIVLRNVYREVRRLIALINTFLSETFSGIKVVQAFVQEEKMKKKFFKINKEYFDITIKMMLVFSTFRPLISFVRSFGLALLIYYGGKGIVSSIITFGSLVAFINYLDMLFRPIEDLSEKFNVLESSMAASERIYFIMREKEEAQEDNIKRIKFEGDIEFKNIWFAYEDEWILKDVSFSVKKGERIGIVGYTGSGKTTLMKLLTRFYDPQKGKILIDGIDIKEINRMCLRRQIGSVYQEPFLFNATLKDNITLFENIPEDKISIALEVSNLNKVMERKKIGLDFFVGPEGSNLSVGEKQLVTFARAVAFDTPILVLDEATANIDPETEYLIKEALGKVMKGRTSIIIAHRLSTLKEVQRIIVLHKGKIVEEGTQEELIKKEGIFAYLFKLQSVG</sequence>
<evidence type="ECO:0000313" key="11">
    <source>
        <dbReference type="EMBL" id="HGW91066.1"/>
    </source>
</evidence>
<dbReference type="Pfam" id="PF00005">
    <property type="entry name" value="ABC_tran"/>
    <property type="match status" value="1"/>
</dbReference>
<name>A0A7C4YEY6_UNCW3</name>
<evidence type="ECO:0000256" key="3">
    <source>
        <dbReference type="ARBA" id="ARBA00022692"/>
    </source>
</evidence>
<feature type="domain" description="ABC transmembrane type-1" evidence="10">
    <location>
        <begin position="35"/>
        <end position="405"/>
    </location>
</feature>
<dbReference type="InterPro" id="IPR036640">
    <property type="entry name" value="ABC1_TM_sf"/>
</dbReference>
<evidence type="ECO:0000256" key="7">
    <source>
        <dbReference type="ARBA" id="ARBA00023136"/>
    </source>
</evidence>
<dbReference type="GO" id="GO:0005886">
    <property type="term" value="C:plasma membrane"/>
    <property type="evidence" value="ECO:0007669"/>
    <property type="project" value="UniProtKB-SubCell"/>
</dbReference>
<proteinExistence type="predicted"/>
<dbReference type="InterPro" id="IPR011527">
    <property type="entry name" value="ABC1_TM_dom"/>
</dbReference>
<dbReference type="InterPro" id="IPR039421">
    <property type="entry name" value="Type_1_exporter"/>
</dbReference>
<protein>
    <submittedName>
        <fullName evidence="11">ABC transporter ATP-binding protein</fullName>
    </submittedName>
</protein>
<keyword evidence="6 8" id="KW-1133">Transmembrane helix</keyword>
<evidence type="ECO:0000256" key="6">
    <source>
        <dbReference type="ARBA" id="ARBA00022989"/>
    </source>
</evidence>
<keyword evidence="3 8" id="KW-0812">Transmembrane</keyword>
<dbReference type="PROSITE" id="PS50929">
    <property type="entry name" value="ABC_TM1F"/>
    <property type="match status" value="1"/>
</dbReference>
<dbReference type="PANTHER" id="PTHR43394:SF1">
    <property type="entry name" value="ATP-BINDING CASSETTE SUB-FAMILY B MEMBER 10, MITOCHONDRIAL"/>
    <property type="match status" value="1"/>
</dbReference>
<evidence type="ECO:0000256" key="8">
    <source>
        <dbReference type="SAM" id="Phobius"/>
    </source>
</evidence>
<dbReference type="InterPro" id="IPR027417">
    <property type="entry name" value="P-loop_NTPase"/>
</dbReference>
<dbReference type="GO" id="GO:0015421">
    <property type="term" value="F:ABC-type oligopeptide transporter activity"/>
    <property type="evidence" value="ECO:0007669"/>
    <property type="project" value="TreeGrafter"/>
</dbReference>
<feature type="transmembrane region" description="Helical" evidence="8">
    <location>
        <begin position="30"/>
        <end position="54"/>
    </location>
</feature>
<evidence type="ECO:0000256" key="2">
    <source>
        <dbReference type="ARBA" id="ARBA00022448"/>
    </source>
</evidence>
<keyword evidence="4" id="KW-0547">Nucleotide-binding</keyword>
<gene>
    <name evidence="11" type="ORF">ENV67_00810</name>
</gene>
<reference evidence="11" key="1">
    <citation type="journal article" date="2020" name="mSystems">
        <title>Genome- and Community-Level Interaction Insights into Carbon Utilization and Element Cycling Functions of Hydrothermarchaeota in Hydrothermal Sediment.</title>
        <authorList>
            <person name="Zhou Z."/>
            <person name="Liu Y."/>
            <person name="Xu W."/>
            <person name="Pan J."/>
            <person name="Luo Z.H."/>
            <person name="Li M."/>
        </authorList>
    </citation>
    <scope>NUCLEOTIDE SEQUENCE [LARGE SCALE GENOMIC DNA]</scope>
    <source>
        <strain evidence="11">SpSt-780</strain>
    </source>
</reference>
<dbReference type="InterPro" id="IPR003439">
    <property type="entry name" value="ABC_transporter-like_ATP-bd"/>
</dbReference>
<organism evidence="11">
    <name type="scientific">candidate division WOR-3 bacterium</name>
    <dbReference type="NCBI Taxonomy" id="2052148"/>
    <lineage>
        <taxon>Bacteria</taxon>
        <taxon>Bacteria division WOR-3</taxon>
    </lineage>
</organism>
<keyword evidence="2" id="KW-0813">Transport</keyword>
<evidence type="ECO:0000259" key="10">
    <source>
        <dbReference type="PROSITE" id="PS50929"/>
    </source>
</evidence>
<dbReference type="PROSITE" id="PS50893">
    <property type="entry name" value="ABC_TRANSPORTER_2"/>
    <property type="match status" value="1"/>
</dbReference>
<dbReference type="FunFam" id="3.40.50.300:FF:000604">
    <property type="entry name" value="ABC transporter B family member 28"/>
    <property type="match status" value="1"/>
</dbReference>
<accession>A0A7C4YEY6</accession>
<dbReference type="CDD" id="cd18544">
    <property type="entry name" value="ABC_6TM_TmrA_like"/>
    <property type="match status" value="1"/>
</dbReference>
<feature type="transmembrane region" description="Helical" evidence="8">
    <location>
        <begin position="369"/>
        <end position="390"/>
    </location>
</feature>
<dbReference type="GO" id="GO:0005524">
    <property type="term" value="F:ATP binding"/>
    <property type="evidence" value="ECO:0007669"/>
    <property type="project" value="UniProtKB-KW"/>
</dbReference>
<dbReference type="AlphaFoldDB" id="A0A7C4YEY6"/>
<evidence type="ECO:0000256" key="4">
    <source>
        <dbReference type="ARBA" id="ARBA00022741"/>
    </source>
</evidence>
<dbReference type="InterPro" id="IPR017871">
    <property type="entry name" value="ABC_transporter-like_CS"/>
</dbReference>
<evidence type="ECO:0000256" key="5">
    <source>
        <dbReference type="ARBA" id="ARBA00022840"/>
    </source>
</evidence>
<feature type="transmembrane region" description="Helical" evidence="8">
    <location>
        <begin position="237"/>
        <end position="255"/>
    </location>
</feature>
<keyword evidence="5 11" id="KW-0067">ATP-binding</keyword>
<keyword evidence="7 8" id="KW-0472">Membrane</keyword>
<dbReference type="GO" id="GO:0005737">
    <property type="term" value="C:cytoplasm"/>
    <property type="evidence" value="ECO:0007669"/>
    <property type="project" value="UniProtKB-ARBA"/>
</dbReference>
<dbReference type="PROSITE" id="PS00211">
    <property type="entry name" value="ABC_TRANSPORTER_1"/>
    <property type="match status" value="1"/>
</dbReference>
<dbReference type="SUPFAM" id="SSF52540">
    <property type="entry name" value="P-loop containing nucleoside triphosphate hydrolases"/>
    <property type="match status" value="1"/>
</dbReference>
<dbReference type="GO" id="GO:0016887">
    <property type="term" value="F:ATP hydrolysis activity"/>
    <property type="evidence" value="ECO:0007669"/>
    <property type="project" value="InterPro"/>
</dbReference>
<dbReference type="InterPro" id="IPR003593">
    <property type="entry name" value="AAA+_ATPase"/>
</dbReference>
<dbReference type="PANTHER" id="PTHR43394">
    <property type="entry name" value="ATP-DEPENDENT PERMEASE MDL1, MITOCHONDRIAL"/>
    <property type="match status" value="1"/>
</dbReference>
<dbReference type="SMART" id="SM00382">
    <property type="entry name" value="AAA"/>
    <property type="match status" value="1"/>
</dbReference>